<dbReference type="Proteomes" id="UP001075354">
    <property type="component" value="Chromosome 3"/>
</dbReference>
<dbReference type="GO" id="GO:0005524">
    <property type="term" value="F:ATP binding"/>
    <property type="evidence" value="ECO:0007669"/>
    <property type="project" value="UniProtKB-UniRule"/>
</dbReference>
<feature type="compositionally biased region" description="Polar residues" evidence="4">
    <location>
        <begin position="518"/>
        <end position="538"/>
    </location>
</feature>
<dbReference type="Gene3D" id="1.10.510.10">
    <property type="entry name" value="Transferase(Phosphotransferase) domain 1"/>
    <property type="match status" value="1"/>
</dbReference>
<evidence type="ECO:0000313" key="7">
    <source>
        <dbReference type="Proteomes" id="UP001075354"/>
    </source>
</evidence>
<dbReference type="PROSITE" id="PS00107">
    <property type="entry name" value="PROTEIN_KINASE_ATP"/>
    <property type="match status" value="1"/>
</dbReference>
<dbReference type="AlphaFoldDB" id="A0AAV7XW55"/>
<dbReference type="InterPro" id="IPR000719">
    <property type="entry name" value="Prot_kinase_dom"/>
</dbReference>
<dbReference type="Pfam" id="PF00069">
    <property type="entry name" value="Pkinase"/>
    <property type="match status" value="1"/>
</dbReference>
<dbReference type="SMART" id="SM00220">
    <property type="entry name" value="S_TKc"/>
    <property type="match status" value="1"/>
</dbReference>
<evidence type="ECO:0000313" key="6">
    <source>
        <dbReference type="EMBL" id="KAJ1529526.1"/>
    </source>
</evidence>
<dbReference type="PANTHER" id="PTHR24359:SF1">
    <property type="entry name" value="INHIBITOR OF NUCLEAR FACTOR KAPPA-B KINASE EPSILON SUBUNIT HOMOLOG 1-RELATED"/>
    <property type="match status" value="1"/>
</dbReference>
<comment type="caution">
    <text evidence="6">The sequence shown here is derived from an EMBL/GenBank/DDBJ whole genome shotgun (WGS) entry which is preliminary data.</text>
</comment>
<feature type="compositionally biased region" description="Acidic residues" evidence="4">
    <location>
        <begin position="367"/>
        <end position="390"/>
    </location>
</feature>
<dbReference type="PROSITE" id="PS50011">
    <property type="entry name" value="PROTEIN_KINASE_DOM"/>
    <property type="match status" value="1"/>
</dbReference>
<sequence length="538" mass="58868">MGSSSKKAIGGSIHRIREFELEKVNLAEEFDILQIVGEGWFGKILLAEHRATGREAVLKALPKPYTALKDFYREFHYSLHLGAHRSIITTHDVAFETAGFYVFTQEYAPLGDLTANVSDNGIGDLHSKRVAKQIASALEHLHSRDLVHRDVKLDNVLVLRSDFSRVKLCDFGETRRAGTLVTRRHEWLPYSPPEVLHTDTDQTYKAETSHDVWQFAVVVFVCLTGCLPWQKAAPDDPRYARYVSWRAASSMPFLPASRRPKLWRLVSARAQRMLRSFLEPRADRRPAGLAELQRYIDDRWVAKGSSDKKEEGVEDDGLCPSMYSFHSSAEEKNKLLASLSECGIETTVDRGAKKDRIHQWVQASAIPEDDEEAESEQDAEAEQSSWEDDEAPPRPGPRKGDQMMQATTSAVAVTPQPQPPAPQPPPRSGGSGASRVSFAEGPSPRQNLVASGSAGPAPATKRSTGVGRPNGNPKDTPLAAGRHPNGLPNGKGRTANANGTATASYGRKVNGANGRLVKNSSTEAHTASGESGSRSGSH</sequence>
<proteinExistence type="predicted"/>
<evidence type="ECO:0000259" key="5">
    <source>
        <dbReference type="PROSITE" id="PS50011"/>
    </source>
</evidence>
<dbReference type="GO" id="GO:0004674">
    <property type="term" value="F:protein serine/threonine kinase activity"/>
    <property type="evidence" value="ECO:0007669"/>
    <property type="project" value="TreeGrafter"/>
</dbReference>
<dbReference type="PROSITE" id="PS00108">
    <property type="entry name" value="PROTEIN_KINASE_ST"/>
    <property type="match status" value="1"/>
</dbReference>
<dbReference type="FunFam" id="1.10.510.10:FF:000500">
    <property type="entry name" value="serine/threonine-protein kinase SBK1"/>
    <property type="match status" value="1"/>
</dbReference>
<feature type="domain" description="Protein kinase" evidence="5">
    <location>
        <begin position="30"/>
        <end position="301"/>
    </location>
</feature>
<dbReference type="InterPro" id="IPR017441">
    <property type="entry name" value="Protein_kinase_ATP_BS"/>
</dbReference>
<keyword evidence="7" id="KW-1185">Reference proteome</keyword>
<gene>
    <name evidence="6" type="ORF">ONE63_006299</name>
</gene>
<protein>
    <recommendedName>
        <fullName evidence="5">Protein kinase domain-containing protein</fullName>
    </recommendedName>
</protein>
<feature type="region of interest" description="Disordered" evidence="4">
    <location>
        <begin position="364"/>
        <end position="538"/>
    </location>
</feature>
<organism evidence="6 7">
    <name type="scientific">Megalurothrips usitatus</name>
    <name type="common">bean blossom thrips</name>
    <dbReference type="NCBI Taxonomy" id="439358"/>
    <lineage>
        <taxon>Eukaryota</taxon>
        <taxon>Metazoa</taxon>
        <taxon>Ecdysozoa</taxon>
        <taxon>Arthropoda</taxon>
        <taxon>Hexapoda</taxon>
        <taxon>Insecta</taxon>
        <taxon>Pterygota</taxon>
        <taxon>Neoptera</taxon>
        <taxon>Paraneoptera</taxon>
        <taxon>Thysanoptera</taxon>
        <taxon>Terebrantia</taxon>
        <taxon>Thripoidea</taxon>
        <taxon>Thripidae</taxon>
        <taxon>Megalurothrips</taxon>
    </lineage>
</organism>
<evidence type="ECO:0000256" key="2">
    <source>
        <dbReference type="ARBA" id="ARBA00022840"/>
    </source>
</evidence>
<reference evidence="6" key="1">
    <citation type="submission" date="2022-12" db="EMBL/GenBank/DDBJ databases">
        <title>Chromosome-level genome assembly of the bean flower thrips Megalurothrips usitatus.</title>
        <authorList>
            <person name="Ma L."/>
            <person name="Liu Q."/>
            <person name="Li H."/>
            <person name="Cai W."/>
        </authorList>
    </citation>
    <scope>NUCLEOTIDE SEQUENCE</scope>
    <source>
        <strain evidence="6">Cailab_2022a</strain>
    </source>
</reference>
<dbReference type="InterPro" id="IPR008271">
    <property type="entry name" value="Ser/Thr_kinase_AS"/>
</dbReference>
<feature type="compositionally biased region" description="Low complexity" evidence="4">
    <location>
        <begin position="490"/>
        <end position="503"/>
    </location>
</feature>
<evidence type="ECO:0000256" key="3">
    <source>
        <dbReference type="PROSITE-ProRule" id="PRU10141"/>
    </source>
</evidence>
<dbReference type="EMBL" id="JAPTSV010000003">
    <property type="protein sequence ID" value="KAJ1529526.1"/>
    <property type="molecule type" value="Genomic_DNA"/>
</dbReference>
<keyword evidence="1 3" id="KW-0547">Nucleotide-binding</keyword>
<name>A0AAV7XW55_9NEOP</name>
<evidence type="ECO:0000256" key="1">
    <source>
        <dbReference type="ARBA" id="ARBA00022741"/>
    </source>
</evidence>
<evidence type="ECO:0000256" key="4">
    <source>
        <dbReference type="SAM" id="MobiDB-lite"/>
    </source>
</evidence>
<feature type="binding site" evidence="3">
    <location>
        <position position="69"/>
    </location>
    <ligand>
        <name>ATP</name>
        <dbReference type="ChEBI" id="CHEBI:30616"/>
    </ligand>
</feature>
<accession>A0AAV7XW55</accession>
<dbReference type="InterPro" id="IPR011009">
    <property type="entry name" value="Kinase-like_dom_sf"/>
</dbReference>
<feature type="compositionally biased region" description="Pro residues" evidence="4">
    <location>
        <begin position="416"/>
        <end position="427"/>
    </location>
</feature>
<dbReference type="PANTHER" id="PTHR24359">
    <property type="entry name" value="SERINE/THREONINE-PROTEIN KINASE SBK1"/>
    <property type="match status" value="1"/>
</dbReference>
<keyword evidence="2 3" id="KW-0067">ATP-binding</keyword>
<dbReference type="SUPFAM" id="SSF56112">
    <property type="entry name" value="Protein kinase-like (PK-like)"/>
    <property type="match status" value="1"/>
</dbReference>